<keyword evidence="1" id="KW-0472">Membrane</keyword>
<evidence type="ECO:0000313" key="2">
    <source>
        <dbReference type="EMBL" id="KAF8395576.1"/>
    </source>
</evidence>
<comment type="caution">
    <text evidence="2">The sequence shown here is derived from an EMBL/GenBank/DDBJ whole genome shotgun (WGS) entry which is preliminary data.</text>
</comment>
<feature type="transmembrane region" description="Helical" evidence="1">
    <location>
        <begin position="1426"/>
        <end position="1445"/>
    </location>
</feature>
<keyword evidence="1" id="KW-1133">Transmembrane helix</keyword>
<organism evidence="2 3">
    <name type="scientific">Tetracentron sinense</name>
    <name type="common">Spur-leaf</name>
    <dbReference type="NCBI Taxonomy" id="13715"/>
    <lineage>
        <taxon>Eukaryota</taxon>
        <taxon>Viridiplantae</taxon>
        <taxon>Streptophyta</taxon>
        <taxon>Embryophyta</taxon>
        <taxon>Tracheophyta</taxon>
        <taxon>Spermatophyta</taxon>
        <taxon>Magnoliopsida</taxon>
        <taxon>Trochodendrales</taxon>
        <taxon>Trochodendraceae</taxon>
        <taxon>Tetracentron</taxon>
    </lineage>
</organism>
<dbReference type="GO" id="GO:0005789">
    <property type="term" value="C:endoplasmic reticulum membrane"/>
    <property type="evidence" value="ECO:0007669"/>
    <property type="project" value="TreeGrafter"/>
</dbReference>
<feature type="transmembrane region" description="Helical" evidence="1">
    <location>
        <begin position="1483"/>
        <end position="1508"/>
    </location>
</feature>
<proteinExistence type="predicted"/>
<dbReference type="Gene3D" id="3.40.720.10">
    <property type="entry name" value="Alkaline Phosphatase, subunit A"/>
    <property type="match status" value="2"/>
</dbReference>
<feature type="transmembrane region" description="Helical" evidence="1">
    <location>
        <begin position="784"/>
        <end position="803"/>
    </location>
</feature>
<dbReference type="Proteomes" id="UP000655225">
    <property type="component" value="Unassembled WGS sequence"/>
</dbReference>
<feature type="transmembrane region" description="Helical" evidence="1">
    <location>
        <begin position="1529"/>
        <end position="1553"/>
    </location>
</feature>
<feature type="transmembrane region" description="Helical" evidence="1">
    <location>
        <begin position="751"/>
        <end position="772"/>
    </location>
</feature>
<gene>
    <name evidence="2" type="ORF">HHK36_019526</name>
</gene>
<feature type="transmembrane region" description="Helical" evidence="1">
    <location>
        <begin position="1565"/>
        <end position="1587"/>
    </location>
</feature>
<feature type="transmembrane region" description="Helical" evidence="1">
    <location>
        <begin position="99"/>
        <end position="122"/>
    </location>
</feature>
<feature type="transmembrane region" description="Helical" evidence="1">
    <location>
        <begin position="882"/>
        <end position="900"/>
    </location>
</feature>
<dbReference type="InterPro" id="IPR017850">
    <property type="entry name" value="Alkaline_phosphatase_core_sf"/>
</dbReference>
<dbReference type="GO" id="GO:0006506">
    <property type="term" value="P:GPI anchor biosynthetic process"/>
    <property type="evidence" value="ECO:0007669"/>
    <property type="project" value="InterPro"/>
</dbReference>
<feature type="transmembrane region" description="Helical" evidence="1">
    <location>
        <begin position="1006"/>
        <end position="1028"/>
    </location>
</feature>
<reference evidence="2 3" key="1">
    <citation type="submission" date="2020-04" db="EMBL/GenBank/DDBJ databases">
        <title>Plant Genome Project.</title>
        <authorList>
            <person name="Zhang R.-G."/>
        </authorList>
    </citation>
    <scope>NUCLEOTIDE SEQUENCE [LARGE SCALE GENOMIC DNA]</scope>
    <source>
        <strain evidence="2">YNK0</strain>
        <tissue evidence="2">Leaf</tissue>
    </source>
</reference>
<feature type="transmembrane region" description="Helical" evidence="1">
    <location>
        <begin position="960"/>
        <end position="985"/>
    </location>
</feature>
<feature type="transmembrane region" description="Helical" evidence="1">
    <location>
        <begin position="680"/>
        <end position="696"/>
    </location>
</feature>
<feature type="transmembrane region" description="Helical" evidence="1">
    <location>
        <begin position="703"/>
        <end position="721"/>
    </location>
</feature>
<feature type="transmembrane region" description="Helical" evidence="1">
    <location>
        <begin position="857"/>
        <end position="876"/>
    </location>
</feature>
<keyword evidence="3" id="KW-1185">Reference proteome</keyword>
<dbReference type="GO" id="GO:0051377">
    <property type="term" value="F:mannose-ethanolamine phosphotransferase activity"/>
    <property type="evidence" value="ECO:0007669"/>
    <property type="project" value="TreeGrafter"/>
</dbReference>
<feature type="transmembrane region" description="Helical" evidence="1">
    <location>
        <begin position="1378"/>
        <end position="1399"/>
    </location>
</feature>
<keyword evidence="1" id="KW-0812">Transmembrane</keyword>
<sequence>MQALALSLMARLKDPWRPPEMRNHPDVFIWDDGHNDMCMKSKAEAPLDGVLLNGERNSKRVVERDEASIKLLSGIFEFALHVKNRFLGMEESLNKKCRLIWPFFLILFLHCVAILFFTRGFLLTRTELSSFRDCSDLSQSPCFPSSFEDLNTSSSSPPNVNGTIRDQHCWTAPAIDRLVIIVLDALRFDFVAPSTFFDETKPWMNKLQVLQKLASDKESSARIFKFVADPPTTSLQRLKLVRNGKRVLMMGDDTWLQLFPDHFGKSYPFPSFNVKDLHTVDNGCIDNLLPSLYKEDWDVLIAHFLGVVRGVLFTGNDRGEEAVEYNGLGLACCTKLYSGDCSYLGGAQDDFGFEKPIVEEKTQRHFYKLLQKVIEVLKNQSGPGGLHENTFLLVMGDHGQTINGDHGGGTAEEVETSIFAMSLKKPSASLPSELDTSFCKLDLDRKKICVSSIQQLDFAVTMSALLGIPFPFGSIGRVNPELYALGAGTWNQPSTSSAKCKNWSKLEEWMQNYINVLCINSWQVKRYIDVYSASSVIGFSSEDLLHLTDLYAQAQDNWLQSVKNLLLSPNEIPKESCDNSLPIFQAQIKAYFDFLASVAELARSKWTEFDLKMMGVGFGIMLISLFIHLVAIRRINKLCQISYPSLGDYEISLGFIFALFVVAIRACSVLSNSYILEEGIVANFLLATTAILNLRHSIMKRKMLIEAVAFLLLISVLRFTIEPGLSKQAVSSVFVNLNPLRVLGIDDSHPVWIYIPEIVPVIALILLAYLLYKSTGGNSCWRVFKYFFITGTILSYILITVHWALESNMLALPLLLEGNGKNFIPRMIYAIGFGLLALLAFTQLFKQEKTLDYKEIVVIKTVAMLSAWSSTVIILLGRQGPLIALASIIGGWCITMLQNLELEAKDVTDGVLTTHPLPVTQWSLLAVYLFFYTGHWCAFDGLRYGAAFIGFDEFNLIRQAILLTIDTFGVSHILPIFGLPFLVTLQHPYGQTNQRKGILSMKLSQVFSMYGLITALIATFTIICVTIQRRHLMVWGLFAPKFVFDVVGLILTDLLILFCIGLLYLLSFLKNSLLPFSNISVNWSPFSLQKVIEVLKNQSGPGGLHENTFLLVMGDHGQTINGDHGGGTAEEVETSIFAMSLKKPSASLPSELDTSFCKLDLDRKKICVSSIQQLDFAVTMSALLGIPFPFGRCWYVESIQALVPQNAKMAKLEEWMQNYINVLCINSVAGSFISNLQRLHSPFASGLDILIGASQSGAVYEGNLSRIELVPLKHTVFLIVVKRYIDVYSTSSVIGFSSEDLLHLTDLYAQAQDNWLQSVRIYCYLRMKSLKKAAVAFLLLISVLRFTIEPGLSKQAVSSVFVNLNPLRVLGIDESHPVWIYIPEIVPVIALILLAYLLYKSTGVHWALESNMLALPLLLEGNGKNFIPRIIYAIGFGLLALWHLLNCLSRRRLWITKKSCAFDGLRYGAAFIGFDEFNLIRQAILLTIDTFGVSHILPIFGLPFLVILQHPYGQTNQRKGILSMKLSQVFSMYGLITALTATFTIICVTIQRRHLMVWGLFAPKFVFDVVGLILTDLLICFASVYYIC</sequence>
<evidence type="ECO:0008006" key="4">
    <source>
        <dbReference type="Google" id="ProtNLM"/>
    </source>
</evidence>
<evidence type="ECO:0000313" key="3">
    <source>
        <dbReference type="Proteomes" id="UP000655225"/>
    </source>
</evidence>
<feature type="transmembrane region" description="Helical" evidence="1">
    <location>
        <begin position="823"/>
        <end position="845"/>
    </location>
</feature>
<dbReference type="EMBL" id="JABCRI010000013">
    <property type="protein sequence ID" value="KAF8395576.1"/>
    <property type="molecule type" value="Genomic_DNA"/>
</dbReference>
<name>A0A834YZC0_TETSI</name>
<dbReference type="PANTHER" id="PTHR23071">
    <property type="entry name" value="PHOSPHATIDYLINOSITOL GLYCAN"/>
    <property type="match status" value="1"/>
</dbReference>
<dbReference type="OrthoDB" id="272139at2759"/>
<dbReference type="PANTHER" id="PTHR23071:SF1">
    <property type="entry name" value="GPI ETHANOLAMINE PHOSPHATE TRANSFERASE 3"/>
    <property type="match status" value="1"/>
</dbReference>
<protein>
    <recommendedName>
        <fullName evidence="4">GPI ethanolamine phosphate transferase 3</fullName>
    </recommendedName>
</protein>
<dbReference type="InterPro" id="IPR039524">
    <property type="entry name" value="PIGO/GPI13"/>
</dbReference>
<dbReference type="SUPFAM" id="SSF53649">
    <property type="entry name" value="Alkaline phosphatase-like"/>
    <property type="match status" value="2"/>
</dbReference>
<feature type="transmembrane region" description="Helical" evidence="1">
    <location>
        <begin position="653"/>
        <end position="674"/>
    </location>
</feature>
<evidence type="ECO:0000256" key="1">
    <source>
        <dbReference type="SAM" id="Phobius"/>
    </source>
</evidence>
<feature type="transmembrane region" description="Helical" evidence="1">
    <location>
        <begin position="613"/>
        <end position="632"/>
    </location>
</feature>
<feature type="transmembrane region" description="Helical" evidence="1">
    <location>
        <begin position="1048"/>
        <end position="1069"/>
    </location>
</feature>
<accession>A0A834YZC0</accession>